<keyword evidence="6" id="KW-1185">Reference proteome</keyword>
<evidence type="ECO:0000256" key="3">
    <source>
        <dbReference type="SAM" id="Phobius"/>
    </source>
</evidence>
<name>A0A182XNI7_ANOQN</name>
<keyword evidence="4" id="KW-0732">Signal</keyword>
<keyword evidence="3" id="KW-1133">Transmembrane helix</keyword>
<dbReference type="Pfam" id="PF00379">
    <property type="entry name" value="Chitin_bind_4"/>
    <property type="match status" value="1"/>
</dbReference>
<dbReference type="PRINTS" id="PR00947">
    <property type="entry name" value="CUTICLE"/>
</dbReference>
<dbReference type="Proteomes" id="UP000076407">
    <property type="component" value="Unassembled WGS sequence"/>
</dbReference>
<feature type="signal peptide" evidence="4">
    <location>
        <begin position="1"/>
        <end position="18"/>
    </location>
</feature>
<dbReference type="InterPro" id="IPR000618">
    <property type="entry name" value="Insect_cuticle"/>
</dbReference>
<dbReference type="VEuPathDB" id="VectorBase:AQUA011437"/>
<evidence type="ECO:0000256" key="1">
    <source>
        <dbReference type="ARBA" id="ARBA00022460"/>
    </source>
</evidence>
<reference evidence="5" key="1">
    <citation type="submission" date="2020-05" db="UniProtKB">
        <authorList>
            <consortium name="EnsemblMetazoa"/>
        </authorList>
    </citation>
    <scope>IDENTIFICATION</scope>
    <source>
        <strain evidence="5">SANGQUA</strain>
    </source>
</reference>
<feature type="transmembrane region" description="Helical" evidence="3">
    <location>
        <begin position="30"/>
        <end position="52"/>
    </location>
</feature>
<evidence type="ECO:0000313" key="5">
    <source>
        <dbReference type="EnsemblMetazoa" id="AQUA011437-PA"/>
    </source>
</evidence>
<dbReference type="InterPro" id="IPR051217">
    <property type="entry name" value="Insect_Cuticle_Struc_Prot"/>
</dbReference>
<accession>A0A182XNI7</accession>
<dbReference type="PANTHER" id="PTHR12236:SF46">
    <property type="entry name" value="CUTICULAR PROTEIN 30B-RELATED"/>
    <property type="match status" value="1"/>
</dbReference>
<protein>
    <submittedName>
        <fullName evidence="5">Uncharacterized protein</fullName>
    </submittedName>
</protein>
<dbReference type="PANTHER" id="PTHR12236">
    <property type="entry name" value="STRUCTURAL CONTITUENT OF CUTICLE"/>
    <property type="match status" value="1"/>
</dbReference>
<proteinExistence type="predicted"/>
<dbReference type="STRING" id="34691.A0A182XNI7"/>
<evidence type="ECO:0000313" key="6">
    <source>
        <dbReference type="Proteomes" id="UP000076407"/>
    </source>
</evidence>
<dbReference type="GO" id="GO:0031012">
    <property type="term" value="C:extracellular matrix"/>
    <property type="evidence" value="ECO:0007669"/>
    <property type="project" value="TreeGrafter"/>
</dbReference>
<keyword evidence="3" id="KW-0472">Membrane</keyword>
<organism evidence="5 6">
    <name type="scientific">Anopheles quadriannulatus</name>
    <name type="common">Mosquito</name>
    <dbReference type="NCBI Taxonomy" id="34691"/>
    <lineage>
        <taxon>Eukaryota</taxon>
        <taxon>Metazoa</taxon>
        <taxon>Ecdysozoa</taxon>
        <taxon>Arthropoda</taxon>
        <taxon>Hexapoda</taxon>
        <taxon>Insecta</taxon>
        <taxon>Pterygota</taxon>
        <taxon>Neoptera</taxon>
        <taxon>Endopterygota</taxon>
        <taxon>Diptera</taxon>
        <taxon>Nematocera</taxon>
        <taxon>Culicoidea</taxon>
        <taxon>Culicidae</taxon>
        <taxon>Anophelinae</taxon>
        <taxon>Anopheles</taxon>
    </lineage>
</organism>
<keyword evidence="1 2" id="KW-0193">Cuticle</keyword>
<evidence type="ECO:0000256" key="2">
    <source>
        <dbReference type="PROSITE-ProRule" id="PRU00497"/>
    </source>
</evidence>
<dbReference type="GO" id="GO:0042302">
    <property type="term" value="F:structural constituent of cuticle"/>
    <property type="evidence" value="ECO:0007669"/>
    <property type="project" value="UniProtKB-UniRule"/>
</dbReference>
<sequence length="211" mass="23757">MVLRLILVVLWLRCLVSLDRLTVHLRDESALALNVVCIAVFLAVAASTAAAFPVARQLYGEHGPVEYHFKYSVHDDRSGDIKHQQEERHGDKVTGQYSLNDADGYRRVVDYSSDKDTGFVANVRRELIKGFHETTSSTKAAVVPVVELLKSLPLVPINPHIESFHPVEQAHYVKVHKVTPKLSEPIVYKSKNRNTVHSHTSFKSGNISYQY</sequence>
<dbReference type="PROSITE" id="PS51155">
    <property type="entry name" value="CHIT_BIND_RR_2"/>
    <property type="match status" value="1"/>
</dbReference>
<dbReference type="AlphaFoldDB" id="A0A182XNI7"/>
<dbReference type="GO" id="GO:0005615">
    <property type="term" value="C:extracellular space"/>
    <property type="evidence" value="ECO:0007669"/>
    <property type="project" value="TreeGrafter"/>
</dbReference>
<evidence type="ECO:0000256" key="4">
    <source>
        <dbReference type="SAM" id="SignalP"/>
    </source>
</evidence>
<keyword evidence="3" id="KW-0812">Transmembrane</keyword>
<feature type="chain" id="PRO_5008143275" evidence="4">
    <location>
        <begin position="19"/>
        <end position="211"/>
    </location>
</feature>
<dbReference type="EnsemblMetazoa" id="AQUA011437-RA">
    <property type="protein sequence ID" value="AQUA011437-PA"/>
    <property type="gene ID" value="AQUA011437"/>
</dbReference>